<reference evidence="1 2" key="1">
    <citation type="submission" date="2014-04" db="EMBL/GenBank/DDBJ databases">
        <authorList>
            <consortium name="DOE Joint Genome Institute"/>
            <person name="Kuo A."/>
            <person name="Kohler A."/>
            <person name="Costa M.D."/>
            <person name="Nagy L.G."/>
            <person name="Floudas D."/>
            <person name="Copeland A."/>
            <person name="Barry K.W."/>
            <person name="Cichocki N."/>
            <person name="Veneault-Fourrey C."/>
            <person name="LaButti K."/>
            <person name="Lindquist E.A."/>
            <person name="Lipzen A."/>
            <person name="Lundell T."/>
            <person name="Morin E."/>
            <person name="Murat C."/>
            <person name="Sun H."/>
            <person name="Tunlid A."/>
            <person name="Henrissat B."/>
            <person name="Grigoriev I.V."/>
            <person name="Hibbett D.S."/>
            <person name="Martin F."/>
            <person name="Nordberg H.P."/>
            <person name="Cantor M.N."/>
            <person name="Hua S.X."/>
        </authorList>
    </citation>
    <scope>NUCLEOTIDE SEQUENCE [LARGE SCALE GENOMIC DNA]</scope>
    <source>
        <strain evidence="1 2">Marx 270</strain>
    </source>
</reference>
<dbReference type="InParanoid" id="A0A0C3P649"/>
<sequence length="155" mass="17031">MVVMALWPCSNSALTGLLTVSRGSSQRRWYHGANLPEFAFAGAISTTMLPIYLDIVAHHHRLVFLKTQQSLGVTHRTVVAHGSDLVQMAFVRYDLRRVCSSAVSLGLMTRCLVCFHGEVSNTHPPLQANTPGIRGQPSIGSSWTLCNESRRNISV</sequence>
<name>A0A0C3P649_PISTI</name>
<proteinExistence type="predicted"/>
<dbReference type="AlphaFoldDB" id="A0A0C3P649"/>
<evidence type="ECO:0000313" key="1">
    <source>
        <dbReference type="EMBL" id="KIO08735.1"/>
    </source>
</evidence>
<dbReference type="HOGENOM" id="CLU_1696227_0_0_1"/>
<dbReference type="EMBL" id="KN831956">
    <property type="protein sequence ID" value="KIO08735.1"/>
    <property type="molecule type" value="Genomic_DNA"/>
</dbReference>
<gene>
    <name evidence="1" type="ORF">M404DRAFT_325055</name>
</gene>
<keyword evidence="2" id="KW-1185">Reference proteome</keyword>
<reference evidence="2" key="2">
    <citation type="submission" date="2015-01" db="EMBL/GenBank/DDBJ databases">
        <title>Evolutionary Origins and Diversification of the Mycorrhizal Mutualists.</title>
        <authorList>
            <consortium name="DOE Joint Genome Institute"/>
            <consortium name="Mycorrhizal Genomics Consortium"/>
            <person name="Kohler A."/>
            <person name="Kuo A."/>
            <person name="Nagy L.G."/>
            <person name="Floudas D."/>
            <person name="Copeland A."/>
            <person name="Barry K.W."/>
            <person name="Cichocki N."/>
            <person name="Veneault-Fourrey C."/>
            <person name="LaButti K."/>
            <person name="Lindquist E.A."/>
            <person name="Lipzen A."/>
            <person name="Lundell T."/>
            <person name="Morin E."/>
            <person name="Murat C."/>
            <person name="Riley R."/>
            <person name="Ohm R."/>
            <person name="Sun H."/>
            <person name="Tunlid A."/>
            <person name="Henrissat B."/>
            <person name="Grigoriev I.V."/>
            <person name="Hibbett D.S."/>
            <person name="Martin F."/>
        </authorList>
    </citation>
    <scope>NUCLEOTIDE SEQUENCE [LARGE SCALE GENOMIC DNA]</scope>
    <source>
        <strain evidence="2">Marx 270</strain>
    </source>
</reference>
<organism evidence="1 2">
    <name type="scientific">Pisolithus tinctorius Marx 270</name>
    <dbReference type="NCBI Taxonomy" id="870435"/>
    <lineage>
        <taxon>Eukaryota</taxon>
        <taxon>Fungi</taxon>
        <taxon>Dikarya</taxon>
        <taxon>Basidiomycota</taxon>
        <taxon>Agaricomycotina</taxon>
        <taxon>Agaricomycetes</taxon>
        <taxon>Agaricomycetidae</taxon>
        <taxon>Boletales</taxon>
        <taxon>Sclerodermatineae</taxon>
        <taxon>Pisolithaceae</taxon>
        <taxon>Pisolithus</taxon>
    </lineage>
</organism>
<protein>
    <submittedName>
        <fullName evidence="1">Uncharacterized protein</fullName>
    </submittedName>
</protein>
<dbReference type="Proteomes" id="UP000054217">
    <property type="component" value="Unassembled WGS sequence"/>
</dbReference>
<evidence type="ECO:0000313" key="2">
    <source>
        <dbReference type="Proteomes" id="UP000054217"/>
    </source>
</evidence>
<accession>A0A0C3P649</accession>